<protein>
    <submittedName>
        <fullName evidence="1">Uncharacterized protein</fullName>
    </submittedName>
</protein>
<organism evidence="1 2">
    <name type="scientific">Araneus ventricosus</name>
    <name type="common">Orbweaver spider</name>
    <name type="synonym">Epeira ventricosa</name>
    <dbReference type="NCBI Taxonomy" id="182803"/>
    <lineage>
        <taxon>Eukaryota</taxon>
        <taxon>Metazoa</taxon>
        <taxon>Ecdysozoa</taxon>
        <taxon>Arthropoda</taxon>
        <taxon>Chelicerata</taxon>
        <taxon>Arachnida</taxon>
        <taxon>Araneae</taxon>
        <taxon>Araneomorphae</taxon>
        <taxon>Entelegynae</taxon>
        <taxon>Araneoidea</taxon>
        <taxon>Araneidae</taxon>
        <taxon>Araneus</taxon>
    </lineage>
</organism>
<gene>
    <name evidence="1" type="ORF">AVEN_261170_1</name>
</gene>
<dbReference type="EMBL" id="BGPR01003518">
    <property type="protein sequence ID" value="GBM89169.1"/>
    <property type="molecule type" value="Genomic_DNA"/>
</dbReference>
<reference evidence="1 2" key="1">
    <citation type="journal article" date="2019" name="Sci. Rep.">
        <title>Orb-weaving spider Araneus ventricosus genome elucidates the spidroin gene catalogue.</title>
        <authorList>
            <person name="Kono N."/>
            <person name="Nakamura H."/>
            <person name="Ohtoshi R."/>
            <person name="Moran D.A.P."/>
            <person name="Shinohara A."/>
            <person name="Yoshida Y."/>
            <person name="Fujiwara M."/>
            <person name="Mori M."/>
            <person name="Tomita M."/>
            <person name="Arakawa K."/>
        </authorList>
    </citation>
    <scope>NUCLEOTIDE SEQUENCE [LARGE SCALE GENOMIC DNA]</scope>
</reference>
<name>A0A4Y2JIB1_ARAVE</name>
<accession>A0A4Y2JIB1</accession>
<dbReference type="AlphaFoldDB" id="A0A4Y2JIB1"/>
<dbReference type="Proteomes" id="UP000499080">
    <property type="component" value="Unassembled WGS sequence"/>
</dbReference>
<sequence>MTSAQWRLAATTGYPQLDSKGVAFLSRIKCGQMCELERNSLLRLDWMLEAFVHAKYKCLPRRHLNPYTECFKKRSQTLGVGYTYILYCCSLFHLFQSSARPGPRVRTATETIGDRFMVKEESAASVGTRPWTPEGRSLVLSIAFML</sequence>
<evidence type="ECO:0000313" key="2">
    <source>
        <dbReference type="Proteomes" id="UP000499080"/>
    </source>
</evidence>
<proteinExistence type="predicted"/>
<comment type="caution">
    <text evidence="1">The sequence shown here is derived from an EMBL/GenBank/DDBJ whole genome shotgun (WGS) entry which is preliminary data.</text>
</comment>
<evidence type="ECO:0000313" key="1">
    <source>
        <dbReference type="EMBL" id="GBM89169.1"/>
    </source>
</evidence>
<keyword evidence="2" id="KW-1185">Reference proteome</keyword>